<dbReference type="InterPro" id="IPR001461">
    <property type="entry name" value="Aspartic_peptidase_A1"/>
</dbReference>
<dbReference type="PROSITE" id="PS51767">
    <property type="entry name" value="PEPTIDASE_A1"/>
    <property type="match status" value="1"/>
</dbReference>
<keyword evidence="2 7" id="KW-0645">Protease</keyword>
<evidence type="ECO:0000256" key="5">
    <source>
        <dbReference type="PIRSR" id="PIRSR601461-1"/>
    </source>
</evidence>
<comment type="similarity">
    <text evidence="1 7">Belongs to the peptidase A1 family.</text>
</comment>
<name>A0A8H8CP04_PSICU</name>
<dbReference type="InterPro" id="IPR021109">
    <property type="entry name" value="Peptidase_aspartic_dom_sf"/>
</dbReference>
<dbReference type="GO" id="GO:0006508">
    <property type="term" value="P:proteolysis"/>
    <property type="evidence" value="ECO:0007669"/>
    <property type="project" value="UniProtKB-KW"/>
</dbReference>
<evidence type="ECO:0000256" key="2">
    <source>
        <dbReference type="ARBA" id="ARBA00022670"/>
    </source>
</evidence>
<keyword evidence="6" id="KW-1015">Disulfide bond</keyword>
<dbReference type="Gene3D" id="2.40.70.10">
    <property type="entry name" value="Acid Proteases"/>
    <property type="match status" value="2"/>
</dbReference>
<evidence type="ECO:0000256" key="6">
    <source>
        <dbReference type="PIRSR" id="PIRSR601461-2"/>
    </source>
</evidence>
<organism evidence="9">
    <name type="scientific">Psilocybe cubensis</name>
    <name type="common">Psychedelic mushroom</name>
    <name type="synonym">Stropharia cubensis</name>
    <dbReference type="NCBI Taxonomy" id="181762"/>
    <lineage>
        <taxon>Eukaryota</taxon>
        <taxon>Fungi</taxon>
        <taxon>Dikarya</taxon>
        <taxon>Basidiomycota</taxon>
        <taxon>Agaricomycotina</taxon>
        <taxon>Agaricomycetes</taxon>
        <taxon>Agaricomycetidae</taxon>
        <taxon>Agaricales</taxon>
        <taxon>Agaricineae</taxon>
        <taxon>Strophariaceae</taxon>
        <taxon>Psilocybe</taxon>
    </lineage>
</organism>
<proteinExistence type="inferred from homology"/>
<feature type="active site" evidence="5">
    <location>
        <position position="30"/>
    </location>
</feature>
<comment type="caution">
    <text evidence="9">The sequence shown here is derived from an EMBL/GenBank/DDBJ whole genome shotgun (WGS) entry which is preliminary data.</text>
</comment>
<keyword evidence="3 7" id="KW-0064">Aspartyl protease</keyword>
<evidence type="ECO:0000313" key="9">
    <source>
        <dbReference type="EMBL" id="KAG5172355.1"/>
    </source>
</evidence>
<dbReference type="PANTHER" id="PTHR47966">
    <property type="entry name" value="BETA-SITE APP-CLEAVING ENZYME, ISOFORM A-RELATED"/>
    <property type="match status" value="1"/>
</dbReference>
<dbReference type="FunFam" id="2.40.70.10:FF:000115">
    <property type="entry name" value="Lysosomal aspartic protease"/>
    <property type="match status" value="1"/>
</dbReference>
<keyword evidence="4 7" id="KW-0378">Hydrolase</keyword>
<evidence type="ECO:0000256" key="7">
    <source>
        <dbReference type="RuleBase" id="RU000454"/>
    </source>
</evidence>
<feature type="disulfide bond" evidence="6">
    <location>
        <begin position="43"/>
        <end position="51"/>
    </location>
</feature>
<dbReference type="InterPro" id="IPR033121">
    <property type="entry name" value="PEPTIDASE_A1"/>
</dbReference>
<dbReference type="CDD" id="cd05471">
    <property type="entry name" value="pepsin_like"/>
    <property type="match status" value="1"/>
</dbReference>
<dbReference type="AlphaFoldDB" id="A0A8H8CP04"/>
<evidence type="ECO:0000256" key="1">
    <source>
        <dbReference type="ARBA" id="ARBA00007447"/>
    </source>
</evidence>
<evidence type="ECO:0000256" key="3">
    <source>
        <dbReference type="ARBA" id="ARBA00022750"/>
    </source>
</evidence>
<dbReference type="SUPFAM" id="SSF50630">
    <property type="entry name" value="Acid proteases"/>
    <property type="match status" value="1"/>
</dbReference>
<feature type="domain" description="Peptidase A1" evidence="8">
    <location>
        <begin position="12"/>
        <end position="355"/>
    </location>
</feature>
<dbReference type="PANTHER" id="PTHR47966:SF6">
    <property type="entry name" value="PEPTIDASE A1 DOMAIN-CONTAINING PROTEIN"/>
    <property type="match status" value="1"/>
</dbReference>
<evidence type="ECO:0000256" key="4">
    <source>
        <dbReference type="ARBA" id="ARBA00022801"/>
    </source>
</evidence>
<reference evidence="9" key="1">
    <citation type="submission" date="2021-02" db="EMBL/GenBank/DDBJ databases">
        <title>Psilocybe cubensis genome.</title>
        <authorList>
            <person name="Mckernan K.J."/>
            <person name="Crawford S."/>
            <person name="Trippe A."/>
            <person name="Kane L.T."/>
            <person name="Mclaughlin S."/>
        </authorList>
    </citation>
    <scope>NUCLEOTIDE SEQUENCE [LARGE SCALE GENOMIC DNA]</scope>
    <source>
        <strain evidence="9">MGC-MH-2018</strain>
    </source>
</reference>
<dbReference type="PROSITE" id="PS00141">
    <property type="entry name" value="ASP_PROTEASE"/>
    <property type="match status" value="1"/>
</dbReference>
<gene>
    <name evidence="9" type="ORF">JR316_001854</name>
</gene>
<sequence>MSIQNQDLDTSYIGTLTIGTPPQSFNLILDTGSSDLWVPVSPCQECDNTRCQQCDRSTPLFQPTKSSTLKSSPVNDPASQVSISYGSGAVQGSLSSDTVSMGGFTVNSQTFLSVSTLTPGILDGTVSGIMGLAFDTIASTGAIPFWQTLATNNQLSSQEMAFWLQRADPNGPAQGTSAGGVFTLGGTNSSLFTGEIDFQNMPSNTKPSFWLQTLSAVTVNGQSIPVTPGDSAISAIDTGTTLIGGPSADVAAIWAAVPGSAPATGENIGSYTFPCKTQVSVTLSFGGKTWPINPQDMNRGQLSQGSPLCVGSIFDLSAGTNIPPNSGNPSWVVGDTFLKNVYSVYRMNPPSVGFAQLSDAAGGSGSAPGIDGTSGTPGKKSSASMISPTSMAVLASSLVVFIASLL</sequence>
<evidence type="ECO:0000259" key="8">
    <source>
        <dbReference type="PROSITE" id="PS51767"/>
    </source>
</evidence>
<dbReference type="GO" id="GO:0004190">
    <property type="term" value="F:aspartic-type endopeptidase activity"/>
    <property type="evidence" value="ECO:0007669"/>
    <property type="project" value="UniProtKB-KW"/>
</dbReference>
<dbReference type="EMBL" id="JAFIQS010000002">
    <property type="protein sequence ID" value="KAG5172355.1"/>
    <property type="molecule type" value="Genomic_DNA"/>
</dbReference>
<feature type="active site" evidence="5">
    <location>
        <position position="237"/>
    </location>
</feature>
<dbReference type="PRINTS" id="PR00792">
    <property type="entry name" value="PEPSIN"/>
</dbReference>
<protein>
    <recommendedName>
        <fullName evidence="8">Peptidase A1 domain-containing protein</fullName>
    </recommendedName>
</protein>
<dbReference type="InterPro" id="IPR034164">
    <property type="entry name" value="Pepsin-like_dom"/>
</dbReference>
<dbReference type="InterPro" id="IPR001969">
    <property type="entry name" value="Aspartic_peptidase_AS"/>
</dbReference>
<accession>A0A8H8CP04</accession>
<dbReference type="Pfam" id="PF00026">
    <property type="entry name" value="Asp"/>
    <property type="match status" value="1"/>
</dbReference>